<name>A0A4Q1K204_9FLAO</name>
<evidence type="ECO:0000313" key="2">
    <source>
        <dbReference type="EMBL" id="RXR18337.1"/>
    </source>
</evidence>
<dbReference type="AlphaFoldDB" id="A0A4Q1K204"/>
<keyword evidence="3" id="KW-1185">Reference proteome</keyword>
<keyword evidence="1" id="KW-0732">Signal</keyword>
<evidence type="ECO:0000256" key="1">
    <source>
        <dbReference type="SAM" id="SignalP"/>
    </source>
</evidence>
<accession>A0A4Q1K204</accession>
<organism evidence="2 3">
    <name type="scientific">Flavobacterium amnicola</name>
    <dbReference type="NCBI Taxonomy" id="2506422"/>
    <lineage>
        <taxon>Bacteria</taxon>
        <taxon>Pseudomonadati</taxon>
        <taxon>Bacteroidota</taxon>
        <taxon>Flavobacteriia</taxon>
        <taxon>Flavobacteriales</taxon>
        <taxon>Flavobacteriaceae</taxon>
        <taxon>Flavobacterium</taxon>
    </lineage>
</organism>
<protein>
    <recommendedName>
        <fullName evidence="4">Glycine zipper family protein</fullName>
    </recommendedName>
</protein>
<feature type="signal peptide" evidence="1">
    <location>
        <begin position="1"/>
        <end position="18"/>
    </location>
</feature>
<proteinExistence type="predicted"/>
<dbReference type="EMBL" id="SBKO01000003">
    <property type="protein sequence ID" value="RXR18337.1"/>
    <property type="molecule type" value="Genomic_DNA"/>
</dbReference>
<dbReference type="Proteomes" id="UP000290283">
    <property type="component" value="Unassembled WGS sequence"/>
</dbReference>
<gene>
    <name evidence="2" type="ORF">EQG63_08695</name>
</gene>
<feature type="chain" id="PRO_5020341160" description="Glycine zipper family protein" evidence="1">
    <location>
        <begin position="19"/>
        <end position="150"/>
    </location>
</feature>
<sequence>MKKLISILLVFLSLTTVAQNKKLEAANKVNGKTVLFESGTRVKITTLDRKKFVGDLAVKDAETITVNGNDVALSNIGSIKNYTKGGRTAKNILYGVGAGLIVGSGVAGAAKSGSAFALFMGGTATAITGALVNNKHKTLVYRNYIFKVVE</sequence>
<reference evidence="3" key="1">
    <citation type="submission" date="2019-01" db="EMBL/GenBank/DDBJ databases">
        <title>Cytophagaceae bacterium strain CAR-16.</title>
        <authorList>
            <person name="Chen W.-M."/>
        </authorList>
    </citation>
    <scope>NUCLEOTIDE SEQUENCE [LARGE SCALE GENOMIC DNA]</scope>
    <source>
        <strain evidence="3">LLJ-11</strain>
    </source>
</reference>
<comment type="caution">
    <text evidence="2">The sequence shown here is derived from an EMBL/GenBank/DDBJ whole genome shotgun (WGS) entry which is preliminary data.</text>
</comment>
<evidence type="ECO:0000313" key="3">
    <source>
        <dbReference type="Proteomes" id="UP000290283"/>
    </source>
</evidence>
<dbReference type="RefSeq" id="WP_129435986.1">
    <property type="nucleotide sequence ID" value="NZ_SBKO01000003.1"/>
</dbReference>
<evidence type="ECO:0008006" key="4">
    <source>
        <dbReference type="Google" id="ProtNLM"/>
    </source>
</evidence>
<dbReference type="OrthoDB" id="1365080at2"/>